<accession>A0A8J5XJG3</accession>
<dbReference type="EC" id="5.4.2.11" evidence="2"/>
<keyword evidence="9" id="KW-1185">Reference proteome</keyword>
<dbReference type="SUPFAM" id="SSF53254">
    <property type="entry name" value="Phosphoglycerate mutase-like"/>
    <property type="match status" value="1"/>
</dbReference>
<feature type="chain" id="PRO_5035171652" description="phosphoglycerate mutase (2,3-diphosphoglycerate-dependent)" evidence="7">
    <location>
        <begin position="31"/>
        <end position="321"/>
    </location>
</feature>
<name>A0A8J5XJG3_DIALT</name>
<dbReference type="PANTHER" id="PTHR11931">
    <property type="entry name" value="PHOSPHOGLYCERATE MUTASE"/>
    <property type="match status" value="1"/>
</dbReference>
<dbReference type="CDD" id="cd07067">
    <property type="entry name" value="HP_PGM_like"/>
    <property type="match status" value="1"/>
</dbReference>
<evidence type="ECO:0000313" key="9">
    <source>
        <dbReference type="Proteomes" id="UP000751190"/>
    </source>
</evidence>
<feature type="signal peptide" evidence="7">
    <location>
        <begin position="1"/>
        <end position="30"/>
    </location>
</feature>
<reference evidence="8" key="1">
    <citation type="submission" date="2021-05" db="EMBL/GenBank/DDBJ databases">
        <title>The genome of the haptophyte Pavlova lutheri (Diacronema luteri, Pavlovales) - a model for lipid biosynthesis in eukaryotic algae.</title>
        <authorList>
            <person name="Hulatt C.J."/>
            <person name="Posewitz M.C."/>
        </authorList>
    </citation>
    <scope>NUCLEOTIDE SEQUENCE</scope>
    <source>
        <strain evidence="8">NIVA-4/92</strain>
    </source>
</reference>
<keyword evidence="3" id="KW-0324">Glycolysis</keyword>
<dbReference type="GO" id="GO:0004619">
    <property type="term" value="F:phosphoglycerate mutase activity"/>
    <property type="evidence" value="ECO:0007669"/>
    <property type="project" value="UniProtKB-EC"/>
</dbReference>
<dbReference type="GO" id="GO:0006096">
    <property type="term" value="P:glycolytic process"/>
    <property type="evidence" value="ECO:0007669"/>
    <property type="project" value="UniProtKB-KW"/>
</dbReference>
<evidence type="ECO:0000256" key="7">
    <source>
        <dbReference type="SAM" id="SignalP"/>
    </source>
</evidence>
<evidence type="ECO:0000256" key="4">
    <source>
        <dbReference type="ARBA" id="ARBA00023235"/>
    </source>
</evidence>
<evidence type="ECO:0000256" key="5">
    <source>
        <dbReference type="PIRSR" id="PIRSR613078-1"/>
    </source>
</evidence>
<dbReference type="Pfam" id="PF00300">
    <property type="entry name" value="His_Phos_1"/>
    <property type="match status" value="1"/>
</dbReference>
<dbReference type="HAMAP" id="MF_01039">
    <property type="entry name" value="PGAM_GpmA"/>
    <property type="match status" value="1"/>
</dbReference>
<evidence type="ECO:0000256" key="3">
    <source>
        <dbReference type="ARBA" id="ARBA00023152"/>
    </source>
</evidence>
<evidence type="ECO:0000313" key="8">
    <source>
        <dbReference type="EMBL" id="KAG8468903.1"/>
    </source>
</evidence>
<dbReference type="OrthoDB" id="354304at2759"/>
<dbReference type="EMBL" id="JAGTXO010000003">
    <property type="protein sequence ID" value="KAG8468903.1"/>
    <property type="molecule type" value="Genomic_DNA"/>
</dbReference>
<evidence type="ECO:0000256" key="6">
    <source>
        <dbReference type="PIRSR" id="PIRSR613078-2"/>
    </source>
</evidence>
<keyword evidence="4" id="KW-0413">Isomerase</keyword>
<feature type="binding site" evidence="6">
    <location>
        <begin position="73"/>
        <end position="80"/>
    </location>
    <ligand>
        <name>substrate</name>
    </ligand>
</feature>
<evidence type="ECO:0000256" key="2">
    <source>
        <dbReference type="ARBA" id="ARBA00012028"/>
    </source>
</evidence>
<feature type="binding site" evidence="6">
    <location>
        <position position="125"/>
    </location>
    <ligand>
        <name>substrate</name>
    </ligand>
</feature>
<keyword evidence="7" id="KW-0732">Signal</keyword>
<dbReference type="Gene3D" id="3.40.50.1240">
    <property type="entry name" value="Phosphoglycerate mutase-like"/>
    <property type="match status" value="1"/>
</dbReference>
<dbReference type="InterPro" id="IPR013078">
    <property type="entry name" value="His_Pase_superF_clade-1"/>
</dbReference>
<feature type="binding site" evidence="6">
    <location>
        <begin position="164"/>
        <end position="167"/>
    </location>
    <ligand>
        <name>substrate</name>
    </ligand>
</feature>
<evidence type="ECO:0000256" key="1">
    <source>
        <dbReference type="ARBA" id="ARBA00006717"/>
    </source>
</evidence>
<feature type="binding site" evidence="6">
    <location>
        <begin position="86"/>
        <end position="87"/>
    </location>
    <ligand>
        <name>substrate</name>
    </ligand>
</feature>
<protein>
    <recommendedName>
        <fullName evidence="2">phosphoglycerate mutase (2,3-diphosphoglycerate-dependent)</fullName>
        <ecNumber evidence="2">5.4.2.11</ecNumber>
    </recommendedName>
</protein>
<feature type="binding site" evidence="6">
    <location>
        <position position="175"/>
    </location>
    <ligand>
        <name>substrate</name>
    </ligand>
</feature>
<dbReference type="AlphaFoldDB" id="A0A8J5XJG3"/>
<comment type="caution">
    <text evidence="8">The sequence shown here is derived from an EMBL/GenBank/DDBJ whole genome shotgun (WGS) entry which is preliminary data.</text>
</comment>
<proteinExistence type="inferred from homology"/>
<organism evidence="8 9">
    <name type="scientific">Diacronema lutheri</name>
    <name type="common">Unicellular marine alga</name>
    <name type="synonym">Monochrysis lutheri</name>
    <dbReference type="NCBI Taxonomy" id="2081491"/>
    <lineage>
        <taxon>Eukaryota</taxon>
        <taxon>Haptista</taxon>
        <taxon>Haptophyta</taxon>
        <taxon>Pavlovophyceae</taxon>
        <taxon>Pavlovales</taxon>
        <taxon>Pavlovaceae</taxon>
        <taxon>Diacronema</taxon>
    </lineage>
</organism>
<feature type="active site" description="Proton donor/acceptor" evidence="5">
    <location>
        <position position="164"/>
    </location>
</feature>
<dbReference type="OMA" id="HSECAWN"/>
<comment type="similarity">
    <text evidence="1">Belongs to the phosphoglycerate mutase family. BPG-dependent PGAM subfamily.</text>
</comment>
<dbReference type="Proteomes" id="UP000751190">
    <property type="component" value="Unassembled WGS sequence"/>
</dbReference>
<dbReference type="NCBIfam" id="TIGR01258">
    <property type="entry name" value="pgm_1"/>
    <property type="match status" value="1"/>
</dbReference>
<dbReference type="InterPro" id="IPR005952">
    <property type="entry name" value="Phosphogly_mut1"/>
</dbReference>
<dbReference type="SMART" id="SM00855">
    <property type="entry name" value="PGAM"/>
    <property type="match status" value="1"/>
</dbReference>
<feature type="active site" description="Tele-phosphohistidine intermediate" evidence="5">
    <location>
        <position position="74"/>
    </location>
</feature>
<gene>
    <name evidence="8" type="ORF">KFE25_007421</name>
</gene>
<dbReference type="InterPro" id="IPR029033">
    <property type="entry name" value="His_PPase_superfam"/>
</dbReference>
<sequence length="321" mass="35699">MGASARMVVSRSLGRLLVALTLLAQRISTARPVQHRLARARRAAPRSSALADGGALPGMMRAPLDPGSVVFLRHGESMWNNANRFTGWVDVLLSDAGEEQARLAGLTLAGSGICFDKVYTSFLQRTVRTAELVMAEIEPGWTLEAAEARAPGVTPLERSWRLNERMYGALTGLNKKEVADQYGQEQFERWVRDPPPLQRTSEYFPGNDALYASLKSDELPLKESFEDCMRRVVPLWEEAIKPDLELRHQTILVISSRNAIRALLMHISDIPTKTLLSIDIPNGVPLLYELHRDCLKTIDSDTCNFGIDGPFVPAEKRYGSD</sequence>